<dbReference type="InterPro" id="IPR007482">
    <property type="entry name" value="Tyr_Pase-like_PTPLA"/>
</dbReference>
<evidence type="ECO:0000256" key="1">
    <source>
        <dbReference type="ARBA" id="ARBA00004141"/>
    </source>
</evidence>
<dbReference type="STRING" id="436017.A4RXW5"/>
<comment type="subcellular location">
    <subcellularLocation>
        <location evidence="13">Endoplasmic reticulum membrane</location>
        <topology evidence="13">Multi-pass membrane protein</topology>
    </subcellularLocation>
    <subcellularLocation>
        <location evidence="1">Membrane</location>
        <topology evidence="1">Multi-pass membrane protein</topology>
    </subcellularLocation>
</comment>
<protein>
    <recommendedName>
        <fullName evidence="4 13">Very-long-chain (3R)-3-hydroxyacyl-CoA dehydratase</fullName>
        <ecNumber evidence="4 13">4.2.1.134</ecNumber>
    </recommendedName>
</protein>
<accession>A4RXW5</accession>
<keyword evidence="15" id="KW-1185">Reference proteome</keyword>
<evidence type="ECO:0000256" key="8">
    <source>
        <dbReference type="ARBA" id="ARBA00022989"/>
    </source>
</evidence>
<dbReference type="GO" id="GO:0102158">
    <property type="term" value="F:very-long-chain (3R)-3-hydroxyacyl-CoA dehydratase activity"/>
    <property type="evidence" value="ECO:0007669"/>
    <property type="project" value="UniProtKB-EC"/>
</dbReference>
<comment type="catalytic activity">
    <reaction evidence="13">
        <text>a very-long-chain (3R)-3-hydroxyacyl-CoA = a very-long-chain (2E)-enoyl-CoA + H2O</text>
        <dbReference type="Rhea" id="RHEA:45812"/>
        <dbReference type="ChEBI" id="CHEBI:15377"/>
        <dbReference type="ChEBI" id="CHEBI:83728"/>
        <dbReference type="ChEBI" id="CHEBI:85440"/>
        <dbReference type="EC" id="4.2.1.134"/>
    </reaction>
</comment>
<dbReference type="GO" id="GO:0030148">
    <property type="term" value="P:sphingolipid biosynthetic process"/>
    <property type="evidence" value="ECO:0007669"/>
    <property type="project" value="TreeGrafter"/>
</dbReference>
<comment type="pathway">
    <text evidence="2 13">Lipid metabolism; fatty acid biosynthesis.</text>
</comment>
<keyword evidence="7 13" id="KW-0276">Fatty acid metabolism</keyword>
<dbReference type="eggNOG" id="KOG3187">
    <property type="taxonomic scope" value="Eukaryota"/>
</dbReference>
<keyword evidence="9 13" id="KW-0443">Lipid metabolism</keyword>
<dbReference type="GO" id="GO:0005789">
    <property type="term" value="C:endoplasmic reticulum membrane"/>
    <property type="evidence" value="ECO:0007669"/>
    <property type="project" value="UniProtKB-SubCell"/>
</dbReference>
<dbReference type="PANTHER" id="PTHR11035:SF35">
    <property type="entry name" value="VERY-LONG-CHAIN (3R)-3-HYDROXYACYL-COA DEHYDRATASE"/>
    <property type="match status" value="1"/>
</dbReference>
<evidence type="ECO:0000256" key="3">
    <source>
        <dbReference type="ARBA" id="ARBA00007811"/>
    </source>
</evidence>
<evidence type="ECO:0000256" key="7">
    <source>
        <dbReference type="ARBA" id="ARBA00022832"/>
    </source>
</evidence>
<evidence type="ECO:0000313" key="15">
    <source>
        <dbReference type="Proteomes" id="UP000001568"/>
    </source>
</evidence>
<sequence>MGALARRYLVLYNVAQACGWLTVLAKASRASLDDATGAYDACRSTLMVFQLASFAEIAHAVAGLTPTPAAAALAQWSGRTHCLKCALDAVKTSHASVAATALVFAWALTEVVRYPSYVGGLIGRSPKWLTWSRYTVFVPLYPLGAAAEMKLMYDARAHARKTKMYAVTMPNAYNFAFDYVTFLNALLVAYPFLFYTLYRYMFAQRRKKLGKAKEN</sequence>
<dbReference type="EMBL" id="CP000585">
    <property type="protein sequence ID" value="ABO96361.1"/>
    <property type="molecule type" value="Genomic_DNA"/>
</dbReference>
<dbReference type="Gramene" id="ABO96361">
    <property type="protein sequence ID" value="ABO96361"/>
    <property type="gene ID" value="OSTLU_87349"/>
</dbReference>
<evidence type="ECO:0000256" key="6">
    <source>
        <dbReference type="ARBA" id="ARBA00022692"/>
    </source>
</evidence>
<dbReference type="RefSeq" id="XP_001418068.1">
    <property type="nucleotide sequence ID" value="XM_001418031.1"/>
</dbReference>
<evidence type="ECO:0000256" key="5">
    <source>
        <dbReference type="ARBA" id="ARBA00022516"/>
    </source>
</evidence>
<keyword evidence="5 13" id="KW-0444">Lipid biosynthesis</keyword>
<comment type="function">
    <text evidence="13">Catalyzes the third of the four reactions of the long-chain fatty acids elongation cycle. This endoplasmic reticulum-bound enzymatic process, allows the addition of two carbons to the chain of long- and very long-chain fatty acids/VLCFAs per cycle. This enzyme catalyzes the dehydration of the 3-hydroxyacyl-CoA intermediate into trans-2,3-enoyl-CoA, within each cycle of fatty acid elongation. Thereby, it participates to the production of VLCFAs of different chain lengths that are involved in multiple biological processes as precursors of membrane lipids and lipid mediators.</text>
</comment>
<dbReference type="Pfam" id="PF04387">
    <property type="entry name" value="PTPLA"/>
    <property type="match status" value="1"/>
</dbReference>
<gene>
    <name evidence="14" type="ORF">OSTLU_87349</name>
</gene>
<evidence type="ECO:0000256" key="4">
    <source>
        <dbReference type="ARBA" id="ARBA00013122"/>
    </source>
</evidence>
<name>A4RXW5_OSTLU</name>
<comment type="caution">
    <text evidence="13">Lacks conserved residue(s) required for the propagation of feature annotation.</text>
</comment>
<evidence type="ECO:0000256" key="9">
    <source>
        <dbReference type="ARBA" id="ARBA00023098"/>
    </source>
</evidence>
<keyword evidence="8 13" id="KW-1133">Transmembrane helix</keyword>
<dbReference type="OMA" id="LGLTMEW"/>
<dbReference type="KEGG" id="olu:OSTLU_87349"/>
<evidence type="ECO:0000256" key="10">
    <source>
        <dbReference type="ARBA" id="ARBA00023136"/>
    </source>
</evidence>
<dbReference type="PROSITE" id="PS51257">
    <property type="entry name" value="PROKAR_LIPOPROTEIN"/>
    <property type="match status" value="1"/>
</dbReference>
<reference evidence="14 15" key="1">
    <citation type="journal article" date="2007" name="Proc. Natl. Acad. Sci. U.S.A.">
        <title>The tiny eukaryote Ostreococcus provides genomic insights into the paradox of plankton speciation.</title>
        <authorList>
            <person name="Palenik B."/>
            <person name="Grimwood J."/>
            <person name="Aerts A."/>
            <person name="Rouze P."/>
            <person name="Salamov A."/>
            <person name="Putnam N."/>
            <person name="Dupont C."/>
            <person name="Jorgensen R."/>
            <person name="Derelle E."/>
            <person name="Rombauts S."/>
            <person name="Zhou K."/>
            <person name="Otillar R."/>
            <person name="Merchant S.S."/>
            <person name="Podell S."/>
            <person name="Gaasterland T."/>
            <person name="Napoli C."/>
            <person name="Gendler K."/>
            <person name="Manuell A."/>
            <person name="Tai V."/>
            <person name="Vallon O."/>
            <person name="Piganeau G."/>
            <person name="Jancek S."/>
            <person name="Heijde M."/>
            <person name="Jabbari K."/>
            <person name="Bowler C."/>
            <person name="Lohr M."/>
            <person name="Robbens S."/>
            <person name="Werner G."/>
            <person name="Dubchak I."/>
            <person name="Pazour G.J."/>
            <person name="Ren Q."/>
            <person name="Paulsen I."/>
            <person name="Delwiche C."/>
            <person name="Schmutz J."/>
            <person name="Rokhsar D."/>
            <person name="Van de Peer Y."/>
            <person name="Moreau H."/>
            <person name="Grigoriev I.V."/>
        </authorList>
    </citation>
    <scope>NUCLEOTIDE SEQUENCE [LARGE SCALE GENOMIC DNA]</scope>
    <source>
        <strain evidence="14 15">CCE9901</strain>
    </source>
</reference>
<dbReference type="AlphaFoldDB" id="A4RXW5"/>
<organism evidence="14 15">
    <name type="scientific">Ostreococcus lucimarinus (strain CCE9901)</name>
    <dbReference type="NCBI Taxonomy" id="436017"/>
    <lineage>
        <taxon>Eukaryota</taxon>
        <taxon>Viridiplantae</taxon>
        <taxon>Chlorophyta</taxon>
        <taxon>Mamiellophyceae</taxon>
        <taxon>Mamiellales</taxon>
        <taxon>Bathycoccaceae</taxon>
        <taxon>Ostreococcus</taxon>
    </lineage>
</organism>
<dbReference type="OrthoDB" id="46988at2759"/>
<keyword evidence="11 13" id="KW-0275">Fatty acid biosynthesis</keyword>
<evidence type="ECO:0000256" key="12">
    <source>
        <dbReference type="ARBA" id="ARBA00023239"/>
    </source>
</evidence>
<dbReference type="Proteomes" id="UP000001568">
    <property type="component" value="Chromosome 5"/>
</dbReference>
<keyword evidence="6 13" id="KW-0812">Transmembrane</keyword>
<dbReference type="GO" id="GO:0030497">
    <property type="term" value="P:fatty acid elongation"/>
    <property type="evidence" value="ECO:0007669"/>
    <property type="project" value="TreeGrafter"/>
</dbReference>
<keyword evidence="13" id="KW-0256">Endoplasmic reticulum</keyword>
<dbReference type="HOGENOM" id="CLU_034302_2_2_1"/>
<dbReference type="PANTHER" id="PTHR11035">
    <property type="entry name" value="VERY-LONG-CHAIN (3R)-3-HYDROXYACYL-COA DEHYDRATASE"/>
    <property type="match status" value="1"/>
</dbReference>
<proteinExistence type="inferred from homology"/>
<keyword evidence="12 13" id="KW-0456">Lyase</keyword>
<dbReference type="GO" id="GO:0042761">
    <property type="term" value="P:very long-chain fatty acid biosynthetic process"/>
    <property type="evidence" value="ECO:0007669"/>
    <property type="project" value="TreeGrafter"/>
</dbReference>
<comment type="similarity">
    <text evidence="3 13">Belongs to the very long-chain fatty acids dehydratase HACD family.</text>
</comment>
<dbReference type="EC" id="4.2.1.134" evidence="4 13"/>
<keyword evidence="10 13" id="KW-0472">Membrane</keyword>
<evidence type="ECO:0000256" key="2">
    <source>
        <dbReference type="ARBA" id="ARBA00005194"/>
    </source>
</evidence>
<dbReference type="UniPathway" id="UPA00094"/>
<evidence type="ECO:0000256" key="11">
    <source>
        <dbReference type="ARBA" id="ARBA00023160"/>
    </source>
</evidence>
<dbReference type="GeneID" id="5001952"/>
<evidence type="ECO:0000313" key="14">
    <source>
        <dbReference type="EMBL" id="ABO96361.1"/>
    </source>
</evidence>
<evidence type="ECO:0000256" key="13">
    <source>
        <dbReference type="RuleBase" id="RU363109"/>
    </source>
</evidence>
<feature type="transmembrane region" description="Helical" evidence="13">
    <location>
        <begin position="173"/>
        <end position="198"/>
    </location>
</feature>